<keyword evidence="3" id="KW-1003">Cell membrane</keyword>
<feature type="transmembrane region" description="Helical" evidence="8">
    <location>
        <begin position="74"/>
        <end position="96"/>
    </location>
</feature>
<evidence type="ECO:0000256" key="4">
    <source>
        <dbReference type="ARBA" id="ARBA00022692"/>
    </source>
</evidence>
<feature type="transmembrane region" description="Helical" evidence="8">
    <location>
        <begin position="211"/>
        <end position="231"/>
    </location>
</feature>
<keyword evidence="6 8" id="KW-0472">Membrane</keyword>
<dbReference type="PANTHER" id="PTHR34856">
    <property type="entry name" value="PROTEIN NRFD"/>
    <property type="match status" value="1"/>
</dbReference>
<evidence type="ECO:0000256" key="8">
    <source>
        <dbReference type="SAM" id="Phobius"/>
    </source>
</evidence>
<dbReference type="AlphaFoldDB" id="A0A939PNN5"/>
<evidence type="ECO:0000256" key="5">
    <source>
        <dbReference type="ARBA" id="ARBA00022989"/>
    </source>
</evidence>
<feature type="transmembrane region" description="Helical" evidence="8">
    <location>
        <begin position="146"/>
        <end position="170"/>
    </location>
</feature>
<evidence type="ECO:0000256" key="3">
    <source>
        <dbReference type="ARBA" id="ARBA00022475"/>
    </source>
</evidence>
<name>A0A939PNN5_9ACTN</name>
<dbReference type="Pfam" id="PF03916">
    <property type="entry name" value="NrfD"/>
    <property type="match status" value="1"/>
</dbReference>
<dbReference type="RefSeq" id="WP_208261428.1">
    <property type="nucleotide sequence ID" value="NZ_JAGEOJ010000020.1"/>
</dbReference>
<evidence type="ECO:0000313" key="9">
    <source>
        <dbReference type="EMBL" id="MBO2453408.1"/>
    </source>
</evidence>
<protein>
    <submittedName>
        <fullName evidence="9">Polysulfide reductase NrfD</fullName>
    </submittedName>
</protein>
<evidence type="ECO:0000256" key="6">
    <source>
        <dbReference type="ARBA" id="ARBA00023136"/>
    </source>
</evidence>
<feature type="region of interest" description="Disordered" evidence="7">
    <location>
        <begin position="1"/>
        <end position="49"/>
    </location>
</feature>
<feature type="transmembrane region" description="Helical" evidence="8">
    <location>
        <begin position="182"/>
        <end position="205"/>
    </location>
</feature>
<comment type="subcellular location">
    <subcellularLocation>
        <location evidence="1">Cell membrane</location>
        <topology evidence="1">Multi-pass membrane protein</topology>
    </subcellularLocation>
</comment>
<evidence type="ECO:0000256" key="2">
    <source>
        <dbReference type="ARBA" id="ARBA00008929"/>
    </source>
</evidence>
<evidence type="ECO:0000256" key="1">
    <source>
        <dbReference type="ARBA" id="ARBA00004651"/>
    </source>
</evidence>
<sequence>MSEAEVTRDGVRHRRPGREAVPGGRGGSRGRGGGRRRRNGRKGRGERTMVPDAEFTSYYGRPILKQPTWKALDIAGYLFLGGLAGASSLLAAAAQASGRPGLARPCKIGALGAISLSTAALIHDLGRPGRFANMLRVMKPTSPMSVGSWILAAYGPAAGVAAVTGATGLFPRIGRAATGWAALTGPAVVTYTGVLIADTAIPVWHGAYREMPFLFAGSAAASAGGLGLLTAPTAENGPARSTAAFGAALDLGTGIVMRRRLGPLAEPYEQGKAARLMRAAEVLTGTGAVAGLLAGGRSRSLATVAGAALLAGSAATRFAVFEAGRASAADPKYVVQSQRSPEPG</sequence>
<proteinExistence type="inferred from homology"/>
<reference evidence="9" key="1">
    <citation type="submission" date="2021-03" db="EMBL/GenBank/DDBJ databases">
        <authorList>
            <person name="Kanchanasin P."/>
            <person name="Saeng-In P."/>
            <person name="Phongsopitanun W."/>
            <person name="Yuki M."/>
            <person name="Kudo T."/>
            <person name="Ohkuma M."/>
            <person name="Tanasupawat S."/>
        </authorList>
    </citation>
    <scope>NUCLEOTIDE SEQUENCE</scope>
    <source>
        <strain evidence="9">GKU 128</strain>
    </source>
</reference>
<keyword evidence="4 8" id="KW-0812">Transmembrane</keyword>
<dbReference type="Gene3D" id="1.20.1630.10">
    <property type="entry name" value="Formate dehydrogenase/DMSO reductase domain"/>
    <property type="match status" value="1"/>
</dbReference>
<dbReference type="GO" id="GO:0005886">
    <property type="term" value="C:plasma membrane"/>
    <property type="evidence" value="ECO:0007669"/>
    <property type="project" value="UniProtKB-SubCell"/>
</dbReference>
<gene>
    <name evidence="9" type="primary">nrfD</name>
    <name evidence="9" type="ORF">J4573_40390</name>
</gene>
<feature type="compositionally biased region" description="Basic and acidic residues" evidence="7">
    <location>
        <begin position="1"/>
        <end position="10"/>
    </location>
</feature>
<accession>A0A939PNN5</accession>
<evidence type="ECO:0000313" key="10">
    <source>
        <dbReference type="Proteomes" id="UP000669179"/>
    </source>
</evidence>
<evidence type="ECO:0000256" key="7">
    <source>
        <dbReference type="SAM" id="MobiDB-lite"/>
    </source>
</evidence>
<dbReference type="EMBL" id="JAGEOJ010000020">
    <property type="protein sequence ID" value="MBO2453408.1"/>
    <property type="molecule type" value="Genomic_DNA"/>
</dbReference>
<feature type="compositionally biased region" description="Basic residues" evidence="7">
    <location>
        <begin position="32"/>
        <end position="42"/>
    </location>
</feature>
<keyword evidence="10" id="KW-1185">Reference proteome</keyword>
<dbReference type="InterPro" id="IPR052049">
    <property type="entry name" value="Electron_transfer_protein"/>
</dbReference>
<dbReference type="PANTHER" id="PTHR34856:SF2">
    <property type="entry name" value="PROTEIN NRFD"/>
    <property type="match status" value="1"/>
</dbReference>
<dbReference type="Proteomes" id="UP000669179">
    <property type="component" value="Unassembled WGS sequence"/>
</dbReference>
<organism evidence="9 10">
    <name type="scientific">Actinomadura barringtoniae</name>
    <dbReference type="NCBI Taxonomy" id="1427535"/>
    <lineage>
        <taxon>Bacteria</taxon>
        <taxon>Bacillati</taxon>
        <taxon>Actinomycetota</taxon>
        <taxon>Actinomycetes</taxon>
        <taxon>Streptosporangiales</taxon>
        <taxon>Thermomonosporaceae</taxon>
        <taxon>Actinomadura</taxon>
    </lineage>
</organism>
<comment type="caution">
    <text evidence="9">The sequence shown here is derived from an EMBL/GenBank/DDBJ whole genome shotgun (WGS) entry which is preliminary data.</text>
</comment>
<keyword evidence="5 8" id="KW-1133">Transmembrane helix</keyword>
<comment type="similarity">
    <text evidence="2">Belongs to the NrfD family.</text>
</comment>
<dbReference type="InterPro" id="IPR005614">
    <property type="entry name" value="NrfD-like"/>
</dbReference>